<feature type="region of interest" description="Disordered" evidence="5">
    <location>
        <begin position="130"/>
        <end position="164"/>
    </location>
</feature>
<name>A0AAV2NPQ2_9HYME</name>
<dbReference type="Pfam" id="PF08686">
    <property type="entry name" value="PLAC"/>
    <property type="match status" value="1"/>
</dbReference>
<evidence type="ECO:0000256" key="3">
    <source>
        <dbReference type="ARBA" id="ARBA00022729"/>
    </source>
</evidence>
<dbReference type="AlphaFoldDB" id="A0AAV2NPQ2"/>
<evidence type="ECO:0000259" key="6">
    <source>
        <dbReference type="PROSITE" id="PS50900"/>
    </source>
</evidence>
<feature type="compositionally biased region" description="Basic and acidic residues" evidence="5">
    <location>
        <begin position="151"/>
        <end position="164"/>
    </location>
</feature>
<keyword evidence="8" id="KW-1185">Reference proteome</keyword>
<feature type="domain" description="PLAC" evidence="6">
    <location>
        <begin position="424"/>
        <end position="458"/>
    </location>
</feature>
<dbReference type="Gene3D" id="2.20.100.10">
    <property type="entry name" value="Thrombospondin type-1 (TSP1) repeat"/>
    <property type="match status" value="2"/>
</dbReference>
<dbReference type="PROSITE" id="PS50092">
    <property type="entry name" value="TSP1"/>
    <property type="match status" value="2"/>
</dbReference>
<proteinExistence type="predicted"/>
<dbReference type="SUPFAM" id="SSF82895">
    <property type="entry name" value="TSP-1 type 1 repeat"/>
    <property type="match status" value="2"/>
</dbReference>
<evidence type="ECO:0000256" key="5">
    <source>
        <dbReference type="SAM" id="MobiDB-lite"/>
    </source>
</evidence>
<evidence type="ECO:0000313" key="8">
    <source>
        <dbReference type="Proteomes" id="UP001497644"/>
    </source>
</evidence>
<evidence type="ECO:0000313" key="7">
    <source>
        <dbReference type="EMBL" id="CAL1682184.1"/>
    </source>
</evidence>
<reference evidence="7" key="1">
    <citation type="submission" date="2024-04" db="EMBL/GenBank/DDBJ databases">
        <authorList>
            <consortium name="Molecular Ecology Group"/>
        </authorList>
    </citation>
    <scope>NUCLEOTIDE SEQUENCE</scope>
</reference>
<dbReference type="InterPro" id="IPR000884">
    <property type="entry name" value="TSP1_rpt"/>
</dbReference>
<dbReference type="InterPro" id="IPR036383">
    <property type="entry name" value="TSP1_rpt_sf"/>
</dbReference>
<comment type="subcellular location">
    <subcellularLocation>
        <location evidence="1">Secreted</location>
    </subcellularLocation>
</comment>
<dbReference type="GO" id="GO:0005576">
    <property type="term" value="C:extracellular region"/>
    <property type="evidence" value="ECO:0007669"/>
    <property type="project" value="UniProtKB-SubCell"/>
</dbReference>
<dbReference type="Pfam" id="PF19030">
    <property type="entry name" value="TSP1_ADAMTS"/>
    <property type="match status" value="2"/>
</dbReference>
<dbReference type="PANTHER" id="PTHR13723">
    <property type="entry name" value="ADAMTS A DISINTEGRIN AND METALLOPROTEASE WITH THROMBOSPONDIN MOTIFS PROTEASE"/>
    <property type="match status" value="1"/>
</dbReference>
<evidence type="ECO:0000256" key="1">
    <source>
        <dbReference type="ARBA" id="ARBA00004613"/>
    </source>
</evidence>
<dbReference type="SMART" id="SM00209">
    <property type="entry name" value="TSP1"/>
    <property type="match status" value="2"/>
</dbReference>
<evidence type="ECO:0000256" key="2">
    <source>
        <dbReference type="ARBA" id="ARBA00022525"/>
    </source>
</evidence>
<organism evidence="7 8">
    <name type="scientific">Lasius platythorax</name>
    <dbReference type="NCBI Taxonomy" id="488582"/>
    <lineage>
        <taxon>Eukaryota</taxon>
        <taxon>Metazoa</taxon>
        <taxon>Ecdysozoa</taxon>
        <taxon>Arthropoda</taxon>
        <taxon>Hexapoda</taxon>
        <taxon>Insecta</taxon>
        <taxon>Pterygota</taxon>
        <taxon>Neoptera</taxon>
        <taxon>Endopterygota</taxon>
        <taxon>Hymenoptera</taxon>
        <taxon>Apocrita</taxon>
        <taxon>Aculeata</taxon>
        <taxon>Formicoidea</taxon>
        <taxon>Formicidae</taxon>
        <taxon>Formicinae</taxon>
        <taxon>Lasius</taxon>
        <taxon>Lasius</taxon>
    </lineage>
</organism>
<keyword evidence="4" id="KW-0677">Repeat</keyword>
<feature type="compositionally biased region" description="Basic and acidic residues" evidence="5">
    <location>
        <begin position="130"/>
        <end position="141"/>
    </location>
</feature>
<sequence length="458" mass="51873">MTESVTSPRNSGMDLYYVEESSSRKEIFKEGSSFADDSDKSINHDAYGNLRTKDSSIITSTMMSRSLEDQLRIPESDHRSLNHTSRTIEYSDAFEEELDKRKIEPYVENHTTDYTIVRFPASRDLENRAKEDTTLIDDRKSSIVGEDPDEDAKNLSRNRENHADSIEKTSLVNLKETSIERQHSADEDKPANVLTSTIMREDNTTKDPAVESLTILATDNVLVFEWVTTDWSKCSQTCGGSGFQMRGAQCTVRSMKMDGDSKHISPGTVIGQKLCEDAGHPVPQKVRPCGKGRCPQWHATEWTPCETSRCFNWKTAMQKRDISCRLAYDTEENGRENVTLLDPSKCDEATRPLQRQECYNDACKGVWRVGEWTECTASCEEDGTKYRILQCVWFGTKKPAGNACRDIPRPPVMKTCRGPPCPQSPEDCKDHSQLCSRVKIMNMCKVPLYKKQCCASCR</sequence>
<keyword evidence="2" id="KW-0964">Secreted</keyword>
<dbReference type="PROSITE" id="PS50900">
    <property type="entry name" value="PLAC"/>
    <property type="match status" value="1"/>
</dbReference>
<gene>
    <name evidence="7" type="ORF">LPLAT_LOCUS8045</name>
</gene>
<dbReference type="Proteomes" id="UP001497644">
    <property type="component" value="Chromosome 3"/>
</dbReference>
<dbReference type="InterPro" id="IPR050439">
    <property type="entry name" value="ADAMTS_ADAMTS-like"/>
</dbReference>
<protein>
    <recommendedName>
        <fullName evidence="6">PLAC domain-containing protein</fullName>
    </recommendedName>
</protein>
<dbReference type="EMBL" id="OZ034826">
    <property type="protein sequence ID" value="CAL1682184.1"/>
    <property type="molecule type" value="Genomic_DNA"/>
</dbReference>
<accession>A0AAV2NPQ2</accession>
<evidence type="ECO:0000256" key="4">
    <source>
        <dbReference type="ARBA" id="ARBA00022737"/>
    </source>
</evidence>
<dbReference type="InterPro" id="IPR010909">
    <property type="entry name" value="PLAC"/>
</dbReference>
<keyword evidence="3" id="KW-0732">Signal</keyword>